<keyword evidence="1" id="KW-0472">Membrane</keyword>
<evidence type="ECO:0000313" key="2">
    <source>
        <dbReference type="Proteomes" id="UP000095283"/>
    </source>
</evidence>
<proteinExistence type="predicted"/>
<sequence>MEDKVNISSSTTDNTKPLQYLVHNEQEINQQTVEVRINILELFGTLLVQLITAYIYSPLTSSIFQLRSKSTS</sequence>
<keyword evidence="2" id="KW-1185">Reference proteome</keyword>
<accession>A0A1I7X743</accession>
<organism evidence="2 3">
    <name type="scientific">Heterorhabditis bacteriophora</name>
    <name type="common">Entomopathogenic nematode worm</name>
    <dbReference type="NCBI Taxonomy" id="37862"/>
    <lineage>
        <taxon>Eukaryota</taxon>
        <taxon>Metazoa</taxon>
        <taxon>Ecdysozoa</taxon>
        <taxon>Nematoda</taxon>
        <taxon>Chromadorea</taxon>
        <taxon>Rhabditida</taxon>
        <taxon>Rhabditina</taxon>
        <taxon>Rhabditomorpha</taxon>
        <taxon>Strongyloidea</taxon>
        <taxon>Heterorhabditidae</taxon>
        <taxon>Heterorhabditis</taxon>
    </lineage>
</organism>
<name>A0A1I7X743_HETBA</name>
<evidence type="ECO:0000313" key="3">
    <source>
        <dbReference type="WBParaSite" id="Hba_13210"/>
    </source>
</evidence>
<reference evidence="3" key="1">
    <citation type="submission" date="2016-11" db="UniProtKB">
        <authorList>
            <consortium name="WormBaseParasite"/>
        </authorList>
    </citation>
    <scope>IDENTIFICATION</scope>
</reference>
<dbReference type="AlphaFoldDB" id="A0A1I7X743"/>
<feature type="transmembrane region" description="Helical" evidence="1">
    <location>
        <begin position="39"/>
        <end position="59"/>
    </location>
</feature>
<dbReference type="WBParaSite" id="Hba_13210">
    <property type="protein sequence ID" value="Hba_13210"/>
    <property type="gene ID" value="Hba_13210"/>
</dbReference>
<dbReference type="Proteomes" id="UP000095283">
    <property type="component" value="Unplaced"/>
</dbReference>
<evidence type="ECO:0000256" key="1">
    <source>
        <dbReference type="SAM" id="Phobius"/>
    </source>
</evidence>
<protein>
    <submittedName>
        <fullName evidence="3">Transmembrane protein</fullName>
    </submittedName>
</protein>
<keyword evidence="1" id="KW-0812">Transmembrane</keyword>
<keyword evidence="1" id="KW-1133">Transmembrane helix</keyword>